<dbReference type="AlphaFoldDB" id="A0A505IB40"/>
<comment type="caution">
    <text evidence="1">The sequence shown here is derived from an EMBL/GenBank/DDBJ whole genome shotgun (WGS) entry which is preliminary data.</text>
</comment>
<sequence>MANPWSPNNSDGMVILRLAENSLLQEDIADFVKAQASPTVTRFSQPNTLPTALDPEDHVVFDVQQQHS</sequence>
<organism evidence="1 2">
    <name type="scientific">Aspergillus niger</name>
    <dbReference type="NCBI Taxonomy" id="5061"/>
    <lineage>
        <taxon>Eukaryota</taxon>
        <taxon>Fungi</taxon>
        <taxon>Dikarya</taxon>
        <taxon>Ascomycota</taxon>
        <taxon>Pezizomycotina</taxon>
        <taxon>Eurotiomycetes</taxon>
        <taxon>Eurotiomycetidae</taxon>
        <taxon>Eurotiales</taxon>
        <taxon>Aspergillaceae</taxon>
        <taxon>Aspergillus</taxon>
        <taxon>Aspergillus subgen. Circumdati</taxon>
    </lineage>
</organism>
<evidence type="ECO:0000313" key="1">
    <source>
        <dbReference type="EMBL" id="TPR06462.1"/>
    </source>
</evidence>
<protein>
    <submittedName>
        <fullName evidence="1">Cytochrome P450 family protein</fullName>
    </submittedName>
</protein>
<dbReference type="VEuPathDB" id="FungiDB:ASPNIDRAFT2_1172940"/>
<name>A0A505IB40_ASPNG</name>
<dbReference type="Proteomes" id="UP000197666">
    <property type="component" value="Unassembled WGS sequence"/>
</dbReference>
<dbReference type="EMBL" id="NKJJ02000010">
    <property type="protein sequence ID" value="TPR06462.1"/>
    <property type="molecule type" value="Genomic_DNA"/>
</dbReference>
<accession>A0A505IB40</accession>
<evidence type="ECO:0000313" key="2">
    <source>
        <dbReference type="Proteomes" id="UP000197666"/>
    </source>
</evidence>
<reference evidence="2" key="1">
    <citation type="submission" date="2018-10" db="EMBL/GenBank/DDBJ databases">
        <title>FDA dAtabase for Regulatory Grade micrObial Sequences (FDA-ARGOS): Supporting development and validation of Infectious Disease Dx tests.</title>
        <authorList>
            <person name="Kerrigan L."/>
            <person name="Tallon L."/>
            <person name="Sadzewicz L."/>
            <person name="Sengamalay N."/>
            <person name="Ott S."/>
            <person name="Godinez A."/>
            <person name="Nagaraj S."/>
            <person name="Vavikolanu K."/>
            <person name="Nadendla S."/>
            <person name="George J."/>
            <person name="Sichtig H."/>
        </authorList>
    </citation>
    <scope>NUCLEOTIDE SEQUENCE [LARGE SCALE GENOMIC DNA]</scope>
    <source>
        <strain evidence="2">FDAARGOS_311</strain>
    </source>
</reference>
<proteinExistence type="predicted"/>
<gene>
    <name evidence="1" type="ORF">CAN33_0021535</name>
</gene>